<dbReference type="SUPFAM" id="SSF117281">
    <property type="entry name" value="Kelch motif"/>
    <property type="match status" value="1"/>
</dbReference>
<gene>
    <name evidence="5" type="primary">LOC108821525</name>
</gene>
<dbReference type="InterPro" id="IPR036047">
    <property type="entry name" value="F-box-like_dom_sf"/>
</dbReference>
<dbReference type="KEGG" id="rsz:108821525"/>
<feature type="domain" description="FKB95-like N-terminal Kelch" evidence="3">
    <location>
        <begin position="90"/>
        <end position="379"/>
    </location>
</feature>
<keyword evidence="4" id="KW-1185">Reference proteome</keyword>
<dbReference type="InterPro" id="IPR001810">
    <property type="entry name" value="F-box_dom"/>
</dbReference>
<dbReference type="Pfam" id="PF00646">
    <property type="entry name" value="F-box"/>
    <property type="match status" value="1"/>
</dbReference>
<accession>A0A6J0KSK1</accession>
<dbReference type="InterPro" id="IPR006652">
    <property type="entry name" value="Kelch_1"/>
</dbReference>
<dbReference type="OrthoDB" id="1056391at2759"/>
<dbReference type="SMART" id="SM00612">
    <property type="entry name" value="Kelch"/>
    <property type="match status" value="2"/>
</dbReference>
<name>A0A6J0KSK1_RAPSA</name>
<organism evidence="4 5">
    <name type="scientific">Raphanus sativus</name>
    <name type="common">Radish</name>
    <name type="synonym">Raphanus raphanistrum var. sativus</name>
    <dbReference type="NCBI Taxonomy" id="3726"/>
    <lineage>
        <taxon>Eukaryota</taxon>
        <taxon>Viridiplantae</taxon>
        <taxon>Streptophyta</taxon>
        <taxon>Embryophyta</taxon>
        <taxon>Tracheophyta</taxon>
        <taxon>Spermatophyta</taxon>
        <taxon>Magnoliopsida</taxon>
        <taxon>eudicotyledons</taxon>
        <taxon>Gunneridae</taxon>
        <taxon>Pentapetalae</taxon>
        <taxon>rosids</taxon>
        <taxon>malvids</taxon>
        <taxon>Brassicales</taxon>
        <taxon>Brassicaceae</taxon>
        <taxon>Brassiceae</taxon>
        <taxon>Raphanus</taxon>
    </lineage>
</organism>
<dbReference type="Proteomes" id="UP000504610">
    <property type="component" value="Chromosome 8"/>
</dbReference>
<dbReference type="SUPFAM" id="SSF81383">
    <property type="entry name" value="F-box domain"/>
    <property type="match status" value="1"/>
</dbReference>
<dbReference type="InterPro" id="IPR057499">
    <property type="entry name" value="Kelch_FKB95"/>
</dbReference>
<dbReference type="AlphaFoldDB" id="A0A6J0KSK1"/>
<evidence type="ECO:0000256" key="1">
    <source>
        <dbReference type="SAM" id="MobiDB-lite"/>
    </source>
</evidence>
<sequence>MNLQVEPPAEKKTPPPALPSTSPSFSLLPDEIAVNCLARISRAYYPRYSIISKSFRSLLSSKDLYSARSQTGSTEQCLYVCLSDEKCPRWYTLWINPNRTTLDKTTHGNSLAPIPSSEFTSVSQSTLVVDSEIYVIGGPIKTEPSCPSSTVRILDCRTHTWRDAPSMIVARKDALACFYDGKIYVMGGCGELEEPWAEVLDVKTQTWEPLSDPGAEIRRCVFHRIKDIKGKIYFWYSYRTYGYAYDINRDNWESVEELEKSACLMDGGVLYHRIPESACVLDDVWYDLCPGSYCWWTKDGEHWRVVKGLDSLMIMFDINGGFIGNTAKLVGCGGKLLFMWEVYREHDPSNMKKIWCAEITMETDNEGQVWGKFGWIDIVQRVPTHCALLRCLVASV</sequence>
<dbReference type="Pfam" id="PF25210">
    <property type="entry name" value="Kelch_FKB95"/>
    <property type="match status" value="1"/>
</dbReference>
<dbReference type="Gene3D" id="2.120.10.80">
    <property type="entry name" value="Kelch-type beta propeller"/>
    <property type="match status" value="1"/>
</dbReference>
<evidence type="ECO:0000259" key="2">
    <source>
        <dbReference type="Pfam" id="PF00646"/>
    </source>
</evidence>
<dbReference type="CDD" id="cd22152">
    <property type="entry name" value="F-box_AtAFR-like"/>
    <property type="match status" value="1"/>
</dbReference>
<reference evidence="5" key="2">
    <citation type="submission" date="2025-08" db="UniProtKB">
        <authorList>
            <consortium name="RefSeq"/>
        </authorList>
    </citation>
    <scope>IDENTIFICATION</scope>
    <source>
        <tissue evidence="5">Leaf</tissue>
    </source>
</reference>
<proteinExistence type="predicted"/>
<dbReference type="PANTHER" id="PTHR24414:SF91">
    <property type="entry name" value="(RAPE) HYPOTHETICAL PROTEIN"/>
    <property type="match status" value="1"/>
</dbReference>
<evidence type="ECO:0000313" key="5">
    <source>
        <dbReference type="RefSeq" id="XP_018450039.1"/>
    </source>
</evidence>
<dbReference type="InterPro" id="IPR050354">
    <property type="entry name" value="F-box/kelch-repeat_ARATH"/>
</dbReference>
<dbReference type="InterPro" id="IPR015915">
    <property type="entry name" value="Kelch-typ_b-propeller"/>
</dbReference>
<protein>
    <submittedName>
        <fullName evidence="5">F-box/kelch-repeat protein At4g19870-like</fullName>
    </submittedName>
</protein>
<dbReference type="GeneID" id="108821525"/>
<evidence type="ECO:0000313" key="4">
    <source>
        <dbReference type="Proteomes" id="UP000504610"/>
    </source>
</evidence>
<evidence type="ECO:0000259" key="3">
    <source>
        <dbReference type="Pfam" id="PF25210"/>
    </source>
</evidence>
<dbReference type="PANTHER" id="PTHR24414">
    <property type="entry name" value="F-BOX/KELCH-REPEAT PROTEIN SKIP4"/>
    <property type="match status" value="1"/>
</dbReference>
<dbReference type="RefSeq" id="XP_018450039.1">
    <property type="nucleotide sequence ID" value="XM_018594537.2"/>
</dbReference>
<feature type="region of interest" description="Disordered" evidence="1">
    <location>
        <begin position="1"/>
        <end position="22"/>
    </location>
</feature>
<feature type="domain" description="F-box" evidence="2">
    <location>
        <begin position="25"/>
        <end position="65"/>
    </location>
</feature>
<reference evidence="4" key="1">
    <citation type="journal article" date="2019" name="Database">
        <title>The radish genome database (RadishGD): an integrated information resource for radish genomics.</title>
        <authorList>
            <person name="Yu H.J."/>
            <person name="Baek S."/>
            <person name="Lee Y.J."/>
            <person name="Cho A."/>
            <person name="Mun J.H."/>
        </authorList>
    </citation>
    <scope>NUCLEOTIDE SEQUENCE [LARGE SCALE GENOMIC DNA]</scope>
    <source>
        <strain evidence="4">cv. WK10039</strain>
    </source>
</reference>